<evidence type="ECO:0000313" key="3">
    <source>
        <dbReference type="Proteomes" id="UP000470951"/>
    </source>
</evidence>
<accession>A0A7K3RG21</accession>
<dbReference type="InterPro" id="IPR007278">
    <property type="entry name" value="DUF397"/>
</dbReference>
<sequence length="62" mass="6683">MDIQWRKASFSEQSGNCLELAVVDGDVLVRESDDPDVVLRTTPSKLGAFLAGAKAGEFDDLV</sequence>
<dbReference type="Pfam" id="PF04149">
    <property type="entry name" value="DUF397"/>
    <property type="match status" value="1"/>
</dbReference>
<feature type="domain" description="DUF397" evidence="1">
    <location>
        <begin position="4"/>
        <end position="54"/>
    </location>
</feature>
<evidence type="ECO:0000259" key="1">
    <source>
        <dbReference type="Pfam" id="PF04149"/>
    </source>
</evidence>
<comment type="caution">
    <text evidence="2">The sequence shown here is derived from an EMBL/GenBank/DDBJ whole genome shotgun (WGS) entry which is preliminary data.</text>
</comment>
<evidence type="ECO:0000313" key="2">
    <source>
        <dbReference type="EMBL" id="NEC01053.1"/>
    </source>
</evidence>
<dbReference type="EMBL" id="JAAGMS010000266">
    <property type="protein sequence ID" value="NEC01053.1"/>
    <property type="molecule type" value="Genomic_DNA"/>
</dbReference>
<organism evidence="2 3">
    <name type="scientific">Streptomyces anulatus</name>
    <name type="common">Streptomyces chrysomallus</name>
    <dbReference type="NCBI Taxonomy" id="1892"/>
    <lineage>
        <taxon>Bacteria</taxon>
        <taxon>Bacillati</taxon>
        <taxon>Actinomycetota</taxon>
        <taxon>Actinomycetes</taxon>
        <taxon>Kitasatosporales</taxon>
        <taxon>Streptomycetaceae</taxon>
        <taxon>Streptomyces</taxon>
    </lineage>
</organism>
<dbReference type="AlphaFoldDB" id="A0A7K3RG21"/>
<reference evidence="2 3" key="1">
    <citation type="submission" date="2020-01" db="EMBL/GenBank/DDBJ databases">
        <title>Insect and environment-associated Actinomycetes.</title>
        <authorList>
            <person name="Currrie C."/>
            <person name="Chevrette M."/>
            <person name="Carlson C."/>
            <person name="Stubbendieck R."/>
            <person name="Wendt-Pienkowski E."/>
        </authorList>
    </citation>
    <scope>NUCLEOTIDE SEQUENCE [LARGE SCALE GENOMIC DNA]</scope>
    <source>
        <strain evidence="2 3">SID7903</strain>
    </source>
</reference>
<dbReference type="Proteomes" id="UP000470951">
    <property type="component" value="Unassembled WGS sequence"/>
</dbReference>
<gene>
    <name evidence="2" type="ORF">G3I58_24155</name>
</gene>
<proteinExistence type="predicted"/>
<protein>
    <submittedName>
        <fullName evidence="2">DUF397 domain-containing protein</fullName>
    </submittedName>
</protein>
<name>A0A7K3RG21_STRAQ</name>